<dbReference type="AlphaFoldDB" id="A0A2A7HTP8"/>
<evidence type="ECO:0000256" key="3">
    <source>
        <dbReference type="ARBA" id="ARBA00012239"/>
    </source>
</evidence>
<comment type="catalytic activity">
    <reaction evidence="9">
        <text>(sulfur carrier)-H + L-cysteine = (sulfur carrier)-SH + L-alanine</text>
        <dbReference type="Rhea" id="RHEA:43892"/>
        <dbReference type="Rhea" id="RHEA-COMP:14737"/>
        <dbReference type="Rhea" id="RHEA-COMP:14739"/>
        <dbReference type="ChEBI" id="CHEBI:29917"/>
        <dbReference type="ChEBI" id="CHEBI:35235"/>
        <dbReference type="ChEBI" id="CHEBI:57972"/>
        <dbReference type="ChEBI" id="CHEBI:64428"/>
        <dbReference type="EC" id="2.8.1.7"/>
    </reaction>
</comment>
<proteinExistence type="inferred from homology"/>
<evidence type="ECO:0000256" key="5">
    <source>
        <dbReference type="ARBA" id="ARBA00022723"/>
    </source>
</evidence>
<name>A0A2A7HTP8_BACCE</name>
<accession>A0A2A7HTP8</accession>
<keyword evidence="5" id="KW-0479">Metal-binding</keyword>
<dbReference type="Pfam" id="PF00266">
    <property type="entry name" value="Aminotran_5"/>
    <property type="match status" value="1"/>
</dbReference>
<dbReference type="InterPro" id="IPR015421">
    <property type="entry name" value="PyrdxlP-dep_Trfase_major"/>
</dbReference>
<dbReference type="Gene3D" id="3.40.640.10">
    <property type="entry name" value="Type I PLP-dependent aspartate aminotransferase-like (Major domain)"/>
    <property type="match status" value="1"/>
</dbReference>
<dbReference type="InterPro" id="IPR015424">
    <property type="entry name" value="PyrdxlP-dep_Trfase"/>
</dbReference>
<dbReference type="GO" id="GO:0046872">
    <property type="term" value="F:metal ion binding"/>
    <property type="evidence" value="ECO:0007669"/>
    <property type="project" value="UniProtKB-KW"/>
</dbReference>
<evidence type="ECO:0000313" key="12">
    <source>
        <dbReference type="EMBL" id="PEC20351.1"/>
    </source>
</evidence>
<dbReference type="EC" id="2.8.1.7" evidence="3"/>
<evidence type="ECO:0000256" key="10">
    <source>
        <dbReference type="RuleBase" id="RU004504"/>
    </source>
</evidence>
<dbReference type="PANTHER" id="PTHR11601">
    <property type="entry name" value="CYSTEINE DESULFURYLASE FAMILY MEMBER"/>
    <property type="match status" value="1"/>
</dbReference>
<dbReference type="InterPro" id="IPR015422">
    <property type="entry name" value="PyrdxlP-dep_Trfase_small"/>
</dbReference>
<keyword evidence="7" id="KW-0408">Iron</keyword>
<evidence type="ECO:0000256" key="8">
    <source>
        <dbReference type="ARBA" id="ARBA00023014"/>
    </source>
</evidence>
<evidence type="ECO:0000256" key="7">
    <source>
        <dbReference type="ARBA" id="ARBA00023004"/>
    </source>
</evidence>
<evidence type="ECO:0000256" key="6">
    <source>
        <dbReference type="ARBA" id="ARBA00022898"/>
    </source>
</evidence>
<sequence length="381" mass="42106">MERIYLDHAATSPTHPEVVEKMIPYMTETFGNPSSIHFYGRQSRHAVDEARRVCARSIHASPNEIIFTSGGTEADNLALIGVARANRHKGNHIITTQIEHHAILHTCEVLEREGFEVTYLPVDETGRVQVSDIQKALTEETILVSIMFGNNEVGTMQSIAEIGKLLKEHQAYFHTDAVQAYGLVEIDVKEFGIDLLSISAHKINGPKGVGFLYAGTNVKFEPLVTGGEQERKRRAGTENVPSIVGLQHAILLAEKTREQKNAQYEEFKDIMVSVFKNEGITFEVNGNLEYRLPHVLNISFTGMNIEPFLVNLDLAGIAVSSGSACTAGSIDPSHVLVAMFGKDSDQIRSSVRFSFGLGNTKEQIEIAAYETVKIVKRLTQN</sequence>
<dbReference type="FunFam" id="3.40.640.10:FF:000084">
    <property type="entry name" value="IscS-like cysteine desulfurase"/>
    <property type="match status" value="1"/>
</dbReference>
<dbReference type="Gene3D" id="1.10.260.50">
    <property type="match status" value="1"/>
</dbReference>
<dbReference type="InterPro" id="IPR020578">
    <property type="entry name" value="Aminotrans_V_PyrdxlP_BS"/>
</dbReference>
<gene>
    <name evidence="12" type="ORF">COM96_19860</name>
</gene>
<evidence type="ECO:0000256" key="2">
    <source>
        <dbReference type="ARBA" id="ARBA00006490"/>
    </source>
</evidence>
<evidence type="ECO:0000256" key="9">
    <source>
        <dbReference type="ARBA" id="ARBA00050776"/>
    </source>
</evidence>
<comment type="similarity">
    <text evidence="2">Belongs to the class-V pyridoxal-phosphate-dependent aminotransferase family. NifS/IscS subfamily.</text>
</comment>
<evidence type="ECO:0000259" key="11">
    <source>
        <dbReference type="Pfam" id="PF00266"/>
    </source>
</evidence>
<dbReference type="GO" id="GO:0031071">
    <property type="term" value="F:cysteine desulfurase activity"/>
    <property type="evidence" value="ECO:0007669"/>
    <property type="project" value="UniProtKB-EC"/>
</dbReference>
<dbReference type="PROSITE" id="PS00595">
    <property type="entry name" value="AA_TRANSFER_CLASS_5"/>
    <property type="match status" value="1"/>
</dbReference>
<protein>
    <recommendedName>
        <fullName evidence="3">cysteine desulfurase</fullName>
        <ecNumber evidence="3">2.8.1.7</ecNumber>
    </recommendedName>
</protein>
<dbReference type="GO" id="GO:0051536">
    <property type="term" value="F:iron-sulfur cluster binding"/>
    <property type="evidence" value="ECO:0007669"/>
    <property type="project" value="UniProtKB-KW"/>
</dbReference>
<reference evidence="12 13" key="1">
    <citation type="submission" date="2017-09" db="EMBL/GenBank/DDBJ databases">
        <title>Large-scale bioinformatics analysis of Bacillus genomes uncovers conserved roles of natural products in bacterial physiology.</title>
        <authorList>
            <consortium name="Agbiome Team Llc"/>
            <person name="Bleich R.M."/>
            <person name="Grubbs K.J."/>
            <person name="Santa Maria K.C."/>
            <person name="Allen S.E."/>
            <person name="Farag S."/>
            <person name="Shank E.A."/>
            <person name="Bowers A."/>
        </authorList>
    </citation>
    <scope>NUCLEOTIDE SEQUENCE [LARGE SCALE GENOMIC DNA]</scope>
    <source>
        <strain evidence="12 13">AFS096845</strain>
    </source>
</reference>
<dbReference type="NCBIfam" id="NF002806">
    <property type="entry name" value="PRK02948.1"/>
    <property type="match status" value="1"/>
</dbReference>
<keyword evidence="6" id="KW-0663">Pyridoxal phosphate</keyword>
<organism evidence="12 13">
    <name type="scientific">Bacillus cereus</name>
    <dbReference type="NCBI Taxonomy" id="1396"/>
    <lineage>
        <taxon>Bacteria</taxon>
        <taxon>Bacillati</taxon>
        <taxon>Bacillota</taxon>
        <taxon>Bacilli</taxon>
        <taxon>Bacillales</taxon>
        <taxon>Bacillaceae</taxon>
        <taxon>Bacillus</taxon>
        <taxon>Bacillus cereus group</taxon>
    </lineage>
</organism>
<dbReference type="Proteomes" id="UP000220006">
    <property type="component" value="Unassembled WGS sequence"/>
</dbReference>
<dbReference type="PANTHER" id="PTHR11601:SF34">
    <property type="entry name" value="CYSTEINE DESULFURASE"/>
    <property type="match status" value="1"/>
</dbReference>
<dbReference type="PIRSF" id="PIRSF005572">
    <property type="entry name" value="NifS"/>
    <property type="match status" value="1"/>
</dbReference>
<dbReference type="InterPro" id="IPR000192">
    <property type="entry name" value="Aminotrans_V_dom"/>
</dbReference>
<dbReference type="RefSeq" id="WP_097905202.1">
    <property type="nucleotide sequence ID" value="NZ_NVLK01000044.1"/>
</dbReference>
<keyword evidence="8" id="KW-0411">Iron-sulfur</keyword>
<evidence type="ECO:0000256" key="4">
    <source>
        <dbReference type="ARBA" id="ARBA00022679"/>
    </source>
</evidence>
<dbReference type="Gene3D" id="3.90.1150.10">
    <property type="entry name" value="Aspartate Aminotransferase, domain 1"/>
    <property type="match status" value="1"/>
</dbReference>
<feature type="domain" description="Aminotransferase class V" evidence="11">
    <location>
        <begin position="4"/>
        <end position="365"/>
    </location>
</feature>
<dbReference type="EMBL" id="NVLK01000044">
    <property type="protein sequence ID" value="PEC20351.1"/>
    <property type="molecule type" value="Genomic_DNA"/>
</dbReference>
<evidence type="ECO:0000313" key="13">
    <source>
        <dbReference type="Proteomes" id="UP000220006"/>
    </source>
</evidence>
<evidence type="ECO:0000256" key="1">
    <source>
        <dbReference type="ARBA" id="ARBA00001933"/>
    </source>
</evidence>
<comment type="caution">
    <text evidence="12">The sequence shown here is derived from an EMBL/GenBank/DDBJ whole genome shotgun (WGS) entry which is preliminary data.</text>
</comment>
<keyword evidence="4" id="KW-0808">Transferase</keyword>
<dbReference type="InterPro" id="IPR016454">
    <property type="entry name" value="Cysteine_dSase"/>
</dbReference>
<dbReference type="SUPFAM" id="SSF53383">
    <property type="entry name" value="PLP-dependent transferases"/>
    <property type="match status" value="1"/>
</dbReference>
<comment type="cofactor">
    <cofactor evidence="1 10">
        <name>pyridoxal 5'-phosphate</name>
        <dbReference type="ChEBI" id="CHEBI:597326"/>
    </cofactor>
</comment>